<gene>
    <name evidence="10" type="ORF">HIJ39_01870</name>
</gene>
<evidence type="ECO:0000256" key="6">
    <source>
        <dbReference type="RuleBase" id="RU003423"/>
    </source>
</evidence>
<keyword evidence="11" id="KW-1185">Reference proteome</keyword>
<dbReference type="GO" id="GO:0016407">
    <property type="term" value="F:acetyltransferase activity"/>
    <property type="evidence" value="ECO:0007669"/>
    <property type="project" value="TreeGrafter"/>
</dbReference>
<evidence type="ECO:0000256" key="7">
    <source>
        <dbReference type="SAM" id="MobiDB-lite"/>
    </source>
</evidence>
<dbReference type="PROSITE" id="PS00189">
    <property type="entry name" value="LIPOYL"/>
    <property type="match status" value="1"/>
</dbReference>
<dbReference type="Gene3D" id="3.30.559.10">
    <property type="entry name" value="Chloramphenicol acetyltransferase-like domain"/>
    <property type="match status" value="1"/>
</dbReference>
<dbReference type="SUPFAM" id="SSF51230">
    <property type="entry name" value="Single hybrid motif"/>
    <property type="match status" value="1"/>
</dbReference>
<dbReference type="PROSITE" id="PS51826">
    <property type="entry name" value="PSBD"/>
    <property type="match status" value="1"/>
</dbReference>
<evidence type="ECO:0000256" key="5">
    <source>
        <dbReference type="ARBA" id="ARBA00023315"/>
    </source>
</evidence>
<comment type="similarity">
    <text evidence="2 6">Belongs to the 2-oxoacid dehydrogenase family.</text>
</comment>
<dbReference type="InterPro" id="IPR001078">
    <property type="entry name" value="2-oxoacid_DH_actylTfrase"/>
</dbReference>
<dbReference type="Proteomes" id="UP000533476">
    <property type="component" value="Unassembled WGS sequence"/>
</dbReference>
<proteinExistence type="inferred from homology"/>
<dbReference type="InterPro" id="IPR004167">
    <property type="entry name" value="PSBD"/>
</dbReference>
<keyword evidence="3 6" id="KW-0808">Transferase</keyword>
<dbReference type="RefSeq" id="WP_169096114.1">
    <property type="nucleotide sequence ID" value="NZ_JABBVZ010000004.1"/>
</dbReference>
<evidence type="ECO:0000313" key="10">
    <source>
        <dbReference type="EMBL" id="NMP21105.1"/>
    </source>
</evidence>
<dbReference type="InterPro" id="IPR023213">
    <property type="entry name" value="CAT-like_dom_sf"/>
</dbReference>
<comment type="cofactor">
    <cofactor evidence="1 6">
        <name>(R)-lipoate</name>
        <dbReference type="ChEBI" id="CHEBI:83088"/>
    </cofactor>
</comment>
<evidence type="ECO:0000256" key="2">
    <source>
        <dbReference type="ARBA" id="ARBA00007317"/>
    </source>
</evidence>
<dbReference type="InterPro" id="IPR003016">
    <property type="entry name" value="2-oxoA_DH_lipoyl-BS"/>
</dbReference>
<dbReference type="FunFam" id="3.30.559.10:FF:000007">
    <property type="entry name" value="Dihydrolipoamide acetyltransferase component of pyruvate dehydrogenase complex"/>
    <property type="match status" value="1"/>
</dbReference>
<feature type="region of interest" description="Disordered" evidence="7">
    <location>
        <begin position="82"/>
        <end position="114"/>
    </location>
</feature>
<dbReference type="PANTHER" id="PTHR43178">
    <property type="entry name" value="DIHYDROLIPOAMIDE ACETYLTRANSFERASE COMPONENT OF PYRUVATE DEHYDROGENASE COMPLEX"/>
    <property type="match status" value="1"/>
</dbReference>
<comment type="caution">
    <text evidence="10">The sequence shown here is derived from an EMBL/GenBank/DDBJ whole genome shotgun (WGS) entry which is preliminary data.</text>
</comment>
<evidence type="ECO:0000313" key="11">
    <source>
        <dbReference type="Proteomes" id="UP000533476"/>
    </source>
</evidence>
<evidence type="ECO:0000259" key="9">
    <source>
        <dbReference type="PROSITE" id="PS51826"/>
    </source>
</evidence>
<dbReference type="SUPFAM" id="SSF52777">
    <property type="entry name" value="CoA-dependent acyltransferases"/>
    <property type="match status" value="1"/>
</dbReference>
<sequence>MAVYEWKLPDVGEGIHEAEIMKWHVAPGDSVAQEQVIVEIQTDKAVVDIPSPVAGRVKAVLAQEGDVVRVGTPVIEFDTDAAVSSETPAAPSEEPVSQPAPASSPAVPPGGNKRVLATPAVRKLARELGVDIQAVTGSGEHGRVLKEDVRAFKESPRPQPAPSAPVAPVAQETLGNEVRIPLRGLRRTIAEHMVRSKFTAPHVTTMDEVEVARLVALREQMKVRATEEGVKLTYLPFIIKALVAALKRFPYLNASLDDEAKEIVLKPYYHIGIAVDDPEGLIVPVIRDADKKSLMELAREIQDLTERAHAHTLSRDELTGSTFTVTNYGSFGGLFATPVINYPEVGIFGTGRIQKKAIVVNPETDEIQARPVMSVCLTFDHRVVDGGTAGRFTNQVMRYLNQPTDLFLEMS</sequence>
<dbReference type="FunFam" id="4.10.320.10:FF:000002">
    <property type="entry name" value="Dihydrolipoamide acetyltransferase component of pyruvate dehydrogenase complex"/>
    <property type="match status" value="1"/>
</dbReference>
<dbReference type="Gene3D" id="4.10.320.10">
    <property type="entry name" value="E3-binding domain"/>
    <property type="match status" value="1"/>
</dbReference>
<feature type="domain" description="Lipoyl-binding" evidence="8">
    <location>
        <begin position="3"/>
        <end position="78"/>
    </location>
</feature>
<dbReference type="EC" id="2.3.1.-" evidence="6"/>
<feature type="compositionally biased region" description="Low complexity" evidence="7">
    <location>
        <begin position="88"/>
        <end position="105"/>
    </location>
</feature>
<organism evidence="10 11">
    <name type="scientific">Sulfobacillus harzensis</name>
    <dbReference type="NCBI Taxonomy" id="2729629"/>
    <lineage>
        <taxon>Bacteria</taxon>
        <taxon>Bacillati</taxon>
        <taxon>Bacillota</taxon>
        <taxon>Clostridia</taxon>
        <taxon>Eubacteriales</taxon>
        <taxon>Clostridiales Family XVII. Incertae Sedis</taxon>
        <taxon>Sulfobacillus</taxon>
    </lineage>
</organism>
<dbReference type="Pfam" id="PF02817">
    <property type="entry name" value="E3_binding"/>
    <property type="match status" value="1"/>
</dbReference>
<evidence type="ECO:0000259" key="8">
    <source>
        <dbReference type="PROSITE" id="PS50968"/>
    </source>
</evidence>
<dbReference type="EMBL" id="JABBVZ010000004">
    <property type="protein sequence ID" value="NMP21105.1"/>
    <property type="molecule type" value="Genomic_DNA"/>
</dbReference>
<keyword evidence="4 6" id="KW-0450">Lipoyl</keyword>
<dbReference type="Pfam" id="PF00364">
    <property type="entry name" value="Biotin_lipoyl"/>
    <property type="match status" value="1"/>
</dbReference>
<protein>
    <recommendedName>
        <fullName evidence="6">Dihydrolipoamide acetyltransferase component of pyruvate dehydrogenase complex</fullName>
        <ecNumber evidence="6">2.3.1.-</ecNumber>
    </recommendedName>
</protein>
<dbReference type="PROSITE" id="PS50968">
    <property type="entry name" value="BIOTINYL_LIPOYL"/>
    <property type="match status" value="1"/>
</dbReference>
<dbReference type="GO" id="GO:0005737">
    <property type="term" value="C:cytoplasm"/>
    <property type="evidence" value="ECO:0007669"/>
    <property type="project" value="TreeGrafter"/>
</dbReference>
<evidence type="ECO:0000256" key="3">
    <source>
        <dbReference type="ARBA" id="ARBA00022679"/>
    </source>
</evidence>
<dbReference type="InterPro" id="IPR011053">
    <property type="entry name" value="Single_hybrid_motif"/>
</dbReference>
<keyword evidence="5 6" id="KW-0012">Acyltransferase</keyword>
<feature type="domain" description="Peripheral subunit-binding (PSBD)" evidence="9">
    <location>
        <begin position="116"/>
        <end position="153"/>
    </location>
</feature>
<dbReference type="InterPro" id="IPR050743">
    <property type="entry name" value="2-oxoacid_DH_E2_comp"/>
</dbReference>
<evidence type="ECO:0000256" key="4">
    <source>
        <dbReference type="ARBA" id="ARBA00022823"/>
    </source>
</evidence>
<dbReference type="AlphaFoldDB" id="A0A7Y0L2C5"/>
<dbReference type="Gene3D" id="2.40.50.100">
    <property type="match status" value="1"/>
</dbReference>
<evidence type="ECO:0000256" key="1">
    <source>
        <dbReference type="ARBA" id="ARBA00001938"/>
    </source>
</evidence>
<dbReference type="CDD" id="cd06849">
    <property type="entry name" value="lipoyl_domain"/>
    <property type="match status" value="1"/>
</dbReference>
<accession>A0A7Y0L2C5</accession>
<reference evidence="10 11" key="1">
    <citation type="submission" date="2020-04" db="EMBL/GenBank/DDBJ databases">
        <authorList>
            <person name="Zhang R."/>
            <person name="Schippers A."/>
        </authorList>
    </citation>
    <scope>NUCLEOTIDE SEQUENCE [LARGE SCALE GENOMIC DNA]</scope>
    <source>
        <strain evidence="10 11">DSM 109850</strain>
    </source>
</reference>
<dbReference type="InterPro" id="IPR000089">
    <property type="entry name" value="Biotin_lipoyl"/>
</dbReference>
<dbReference type="Pfam" id="PF00198">
    <property type="entry name" value="2-oxoacid_dh"/>
    <property type="match status" value="1"/>
</dbReference>
<dbReference type="InterPro" id="IPR036625">
    <property type="entry name" value="E3-bd_dom_sf"/>
</dbReference>
<name>A0A7Y0L2C5_9FIRM</name>
<dbReference type="GO" id="GO:0031405">
    <property type="term" value="F:lipoic acid binding"/>
    <property type="evidence" value="ECO:0007669"/>
    <property type="project" value="TreeGrafter"/>
</dbReference>
<dbReference type="SUPFAM" id="SSF47005">
    <property type="entry name" value="Peripheral subunit-binding domain of 2-oxo acid dehydrogenase complex"/>
    <property type="match status" value="1"/>
</dbReference>
<dbReference type="PANTHER" id="PTHR43178:SF5">
    <property type="entry name" value="LIPOAMIDE ACYLTRANSFERASE COMPONENT OF BRANCHED-CHAIN ALPHA-KETO ACID DEHYDROGENASE COMPLEX, MITOCHONDRIAL"/>
    <property type="match status" value="1"/>
</dbReference>